<gene>
    <name evidence="2" type="ORF">XAC3562_850024</name>
</gene>
<keyword evidence="3" id="KW-1185">Reference proteome</keyword>
<organism evidence="2 3">
    <name type="scientific">Xanthomonas citri pv. citri</name>
    <dbReference type="NCBI Taxonomy" id="611301"/>
    <lineage>
        <taxon>Bacteria</taxon>
        <taxon>Pseudomonadati</taxon>
        <taxon>Pseudomonadota</taxon>
        <taxon>Gammaproteobacteria</taxon>
        <taxon>Lysobacterales</taxon>
        <taxon>Lysobacteraceae</taxon>
        <taxon>Xanthomonas</taxon>
    </lineage>
</organism>
<sequence length="74" mass="8229">MLVEWAARFRDPIIDGDQLGRCLAVLTDVVTADAARRGTRRREPSDRAGHCNRRVVHAESEHRPRPPDGCAVVA</sequence>
<comment type="caution">
    <text evidence="2">The sequence shown here is derived from an EMBL/GenBank/DDBJ whole genome shotgun (WGS) entry which is preliminary data.</text>
</comment>
<evidence type="ECO:0000313" key="2">
    <source>
        <dbReference type="EMBL" id="CEG18575.1"/>
    </source>
</evidence>
<feature type="region of interest" description="Disordered" evidence="1">
    <location>
        <begin position="35"/>
        <end position="74"/>
    </location>
</feature>
<reference evidence="2 3" key="1">
    <citation type="submission" date="2014-09" db="EMBL/GenBank/DDBJ databases">
        <authorList>
            <person name="Regsiter A."/>
        </authorList>
    </citation>
    <scope>NUCLEOTIDE SEQUENCE [LARGE SCALE GENOMIC DNA]</scope>
</reference>
<evidence type="ECO:0000256" key="1">
    <source>
        <dbReference type="SAM" id="MobiDB-lite"/>
    </source>
</evidence>
<feature type="compositionally biased region" description="Basic and acidic residues" evidence="1">
    <location>
        <begin position="56"/>
        <end position="66"/>
    </location>
</feature>
<protein>
    <submittedName>
        <fullName evidence="2">Uncharacterized protein</fullName>
    </submittedName>
</protein>
<evidence type="ECO:0000313" key="3">
    <source>
        <dbReference type="Proteomes" id="UP000052230"/>
    </source>
</evidence>
<proteinExistence type="predicted"/>
<dbReference type="EMBL" id="CCXZ01000183">
    <property type="protein sequence ID" value="CEG18575.1"/>
    <property type="molecule type" value="Genomic_DNA"/>
</dbReference>
<dbReference type="Proteomes" id="UP000052230">
    <property type="component" value="Unassembled WGS sequence"/>
</dbReference>
<accession>A0A0U5FNE7</accession>
<dbReference type="AlphaFoldDB" id="A0A0U5FNE7"/>
<name>A0A0U5FNE7_XANCI</name>